<dbReference type="Pfam" id="PF13439">
    <property type="entry name" value="Glyco_transf_4"/>
    <property type="match status" value="1"/>
</dbReference>
<evidence type="ECO:0000313" key="6">
    <source>
        <dbReference type="Proteomes" id="UP000264006"/>
    </source>
</evidence>
<dbReference type="EMBL" id="CP031165">
    <property type="protein sequence ID" value="AXV05466.1"/>
    <property type="molecule type" value="Genomic_DNA"/>
</dbReference>
<evidence type="ECO:0000259" key="4">
    <source>
        <dbReference type="Pfam" id="PF13439"/>
    </source>
</evidence>
<organism evidence="5 6">
    <name type="scientific">Euzebya pacifica</name>
    <dbReference type="NCBI Taxonomy" id="1608957"/>
    <lineage>
        <taxon>Bacteria</taxon>
        <taxon>Bacillati</taxon>
        <taxon>Actinomycetota</taxon>
        <taxon>Nitriliruptoria</taxon>
        <taxon>Euzebyales</taxon>
    </lineage>
</organism>
<evidence type="ECO:0000313" key="5">
    <source>
        <dbReference type="EMBL" id="AXV05466.1"/>
    </source>
</evidence>
<dbReference type="SUPFAM" id="SSF53756">
    <property type="entry name" value="UDP-Glycosyltransferase/glycogen phosphorylase"/>
    <property type="match status" value="1"/>
</dbReference>
<dbReference type="Proteomes" id="UP000264006">
    <property type="component" value="Chromosome"/>
</dbReference>
<dbReference type="InterPro" id="IPR001296">
    <property type="entry name" value="Glyco_trans_1"/>
</dbReference>
<dbReference type="InterPro" id="IPR028098">
    <property type="entry name" value="Glyco_trans_4-like_N"/>
</dbReference>
<dbReference type="GO" id="GO:1901137">
    <property type="term" value="P:carbohydrate derivative biosynthetic process"/>
    <property type="evidence" value="ECO:0007669"/>
    <property type="project" value="UniProtKB-ARBA"/>
</dbReference>
<dbReference type="OrthoDB" id="3371840at2"/>
<dbReference type="GO" id="GO:0016757">
    <property type="term" value="F:glycosyltransferase activity"/>
    <property type="evidence" value="ECO:0007669"/>
    <property type="project" value="UniProtKB-KW"/>
</dbReference>
<dbReference type="RefSeq" id="WP_114590272.1">
    <property type="nucleotide sequence ID" value="NZ_CP031165.1"/>
</dbReference>
<dbReference type="PANTHER" id="PTHR45947">
    <property type="entry name" value="SULFOQUINOVOSYL TRANSFERASE SQD2"/>
    <property type="match status" value="1"/>
</dbReference>
<evidence type="ECO:0000256" key="2">
    <source>
        <dbReference type="ARBA" id="ARBA00022679"/>
    </source>
</evidence>
<keyword evidence="1" id="KW-0328">Glycosyltransferase</keyword>
<dbReference type="AlphaFoldDB" id="A0A346XTB9"/>
<sequence length="397" mass="43105">MTPGDQPLRIGMLTPLSTGPLTHLLDDPPADLPAGIGGPGPTDLIAALAAAGHHVTAISLSPEAAAPVRARGTHLDLRLLPMREEHRGRDAYGPERKALRAELDGLDVDVVHAQWTYEYALTAHHATVPYVVTVRDWTPQVLRYNFIPYWLVKLGMNAVVLGRRPHLTTPSPSVLRRLGRLGFRNVRHIPNGLQIQDMAVDRPREAPKDPPVLLSVTNEFSGRKNTGALLQAFAIIRRRHPAAELLMIGNEHGPGDEAARWATERGLHVGVQFLGEQSRSEVVAAMDGADLLVHPAREEPFGIVVIEAMSRGLPVVGGTRAGGVPFILDGGAAGELVDVDNPESIVAGILTLLGNRSRYAECSTVGLQRVTEEFDVSRLAELYVRAYRDAMAGRWVR</sequence>
<dbReference type="KEGG" id="euz:DVS28_a0765"/>
<keyword evidence="2 5" id="KW-0808">Transferase</keyword>
<gene>
    <name evidence="5" type="ORF">DVS28_a0765</name>
</gene>
<keyword evidence="6" id="KW-1185">Reference proteome</keyword>
<dbReference type="Gene3D" id="3.40.50.2000">
    <property type="entry name" value="Glycogen Phosphorylase B"/>
    <property type="match status" value="2"/>
</dbReference>
<evidence type="ECO:0000259" key="3">
    <source>
        <dbReference type="Pfam" id="PF00534"/>
    </source>
</evidence>
<feature type="domain" description="Glycosyl transferase family 1" evidence="3">
    <location>
        <begin position="204"/>
        <end position="363"/>
    </location>
</feature>
<name>A0A346XTB9_9ACTN</name>
<accession>A0A346XTB9</accession>
<evidence type="ECO:0000256" key="1">
    <source>
        <dbReference type="ARBA" id="ARBA00022676"/>
    </source>
</evidence>
<dbReference type="CDD" id="cd03801">
    <property type="entry name" value="GT4_PimA-like"/>
    <property type="match status" value="1"/>
</dbReference>
<protein>
    <submittedName>
        <fullName evidence="5">Glycosyl transferase, group 1</fullName>
    </submittedName>
</protein>
<dbReference type="PANTHER" id="PTHR45947:SF3">
    <property type="entry name" value="SULFOQUINOVOSYL TRANSFERASE SQD2"/>
    <property type="match status" value="1"/>
</dbReference>
<dbReference type="Pfam" id="PF00534">
    <property type="entry name" value="Glycos_transf_1"/>
    <property type="match status" value="1"/>
</dbReference>
<reference evidence="5 6" key="1">
    <citation type="submission" date="2018-09" db="EMBL/GenBank/DDBJ databases">
        <title>Complete genome sequence of Euzebya sp. DY32-46 isolated from seawater of Pacific Ocean.</title>
        <authorList>
            <person name="Xu L."/>
            <person name="Wu Y.-H."/>
            <person name="Xu X.-W."/>
        </authorList>
    </citation>
    <scope>NUCLEOTIDE SEQUENCE [LARGE SCALE GENOMIC DNA]</scope>
    <source>
        <strain evidence="5 6">DY32-46</strain>
    </source>
</reference>
<proteinExistence type="predicted"/>
<feature type="domain" description="Glycosyltransferase subfamily 4-like N-terminal" evidence="4">
    <location>
        <begin position="43"/>
        <end position="194"/>
    </location>
</feature>
<dbReference type="InterPro" id="IPR050194">
    <property type="entry name" value="Glycosyltransferase_grp1"/>
</dbReference>